<dbReference type="Gene3D" id="3.30.2310.20">
    <property type="entry name" value="RelE-like"/>
    <property type="match status" value="1"/>
</dbReference>
<sequence length="106" mass="13031">MEFKKKIIWSPEAKEDLENILDYLMFRWGIAITSRFLFHTEKMVTQIAINPKQYPIFSFKKRIRRCVLTKQNTIYYRVKNERVEIVRIFDTRQNPNNLRILFETKE</sequence>
<keyword evidence="1" id="KW-1277">Toxin-antitoxin system</keyword>
<evidence type="ECO:0000256" key="1">
    <source>
        <dbReference type="ARBA" id="ARBA00022649"/>
    </source>
</evidence>
<dbReference type="STRING" id="1168035.SAMN05444280_105128"/>
<dbReference type="Pfam" id="PF05016">
    <property type="entry name" value="ParE_toxin"/>
    <property type="match status" value="1"/>
</dbReference>
<evidence type="ECO:0000313" key="3">
    <source>
        <dbReference type="Proteomes" id="UP000184050"/>
    </source>
</evidence>
<gene>
    <name evidence="2" type="ORF">SAMN05444280_105128</name>
</gene>
<dbReference type="RefSeq" id="WP_073166432.1">
    <property type="nucleotide sequence ID" value="NZ_FQZE01000005.1"/>
</dbReference>
<dbReference type="EMBL" id="FQZE01000005">
    <property type="protein sequence ID" value="SHI74888.1"/>
    <property type="molecule type" value="Genomic_DNA"/>
</dbReference>
<evidence type="ECO:0000313" key="2">
    <source>
        <dbReference type="EMBL" id="SHI74888.1"/>
    </source>
</evidence>
<proteinExistence type="predicted"/>
<dbReference type="InterPro" id="IPR035093">
    <property type="entry name" value="RelE/ParE_toxin_dom_sf"/>
</dbReference>
<organism evidence="2 3">
    <name type="scientific">Tangfeifania diversioriginum</name>
    <dbReference type="NCBI Taxonomy" id="1168035"/>
    <lineage>
        <taxon>Bacteria</taxon>
        <taxon>Pseudomonadati</taxon>
        <taxon>Bacteroidota</taxon>
        <taxon>Bacteroidia</taxon>
        <taxon>Marinilabiliales</taxon>
        <taxon>Prolixibacteraceae</taxon>
        <taxon>Tangfeifania</taxon>
    </lineage>
</organism>
<dbReference type="OrthoDB" id="1098070at2"/>
<dbReference type="AlphaFoldDB" id="A0A1M6DPE3"/>
<reference evidence="2 3" key="1">
    <citation type="submission" date="2016-11" db="EMBL/GenBank/DDBJ databases">
        <authorList>
            <person name="Jaros S."/>
            <person name="Januszkiewicz K."/>
            <person name="Wedrychowicz H."/>
        </authorList>
    </citation>
    <scope>NUCLEOTIDE SEQUENCE [LARGE SCALE GENOMIC DNA]</scope>
    <source>
        <strain evidence="2 3">DSM 27063</strain>
    </source>
</reference>
<protein>
    <submittedName>
        <fullName evidence="2">Plasmid stabilization system protein ParE</fullName>
    </submittedName>
</protein>
<name>A0A1M6DPE3_9BACT</name>
<accession>A0A1M6DPE3</accession>
<dbReference type="Proteomes" id="UP000184050">
    <property type="component" value="Unassembled WGS sequence"/>
</dbReference>
<keyword evidence="3" id="KW-1185">Reference proteome</keyword>
<dbReference type="InterPro" id="IPR007712">
    <property type="entry name" value="RelE/ParE_toxin"/>
</dbReference>